<feature type="domain" description="Smr" evidence="9">
    <location>
        <begin position="752"/>
        <end position="823"/>
    </location>
</feature>
<keyword evidence="7 10" id="KW-0255">Endonuclease</keyword>
<dbReference type="Pfam" id="PF20297">
    <property type="entry name" value="MSSS"/>
    <property type="match status" value="1"/>
</dbReference>
<dbReference type="PIRSF" id="PIRSF005814">
    <property type="entry name" value="MutS_YshD"/>
    <property type="match status" value="1"/>
</dbReference>
<dbReference type="InterPro" id="IPR007696">
    <property type="entry name" value="DNA_mismatch_repair_MutS_core"/>
</dbReference>
<keyword evidence="1 7" id="KW-0699">rRNA-binding</keyword>
<evidence type="ECO:0000259" key="9">
    <source>
        <dbReference type="PROSITE" id="PS50828"/>
    </source>
</evidence>
<dbReference type="InterPro" id="IPR000432">
    <property type="entry name" value="DNA_mismatch_repair_MutS_C"/>
</dbReference>
<sequence>MIQSETLELLEWHRLCQHLATFAATKLGAIASLHLNIPVSQIASEQLLAQTKEIYQLESHFTTGLSFEGIQDIGDSLERSELQGILAGDELLAIATTLAGARNLRRVIDNQEDLPILKELVADLRTYPELEQEIHRCIDERGQVTDRASQKMGEIRTDLRRVRSQITQKLQNILQAKSGAVQEQLITQRGDRFVIPVKAPQKDAIPGIVHDTSTSGATLYVEPNSVVPLGNQLRQTIKREQTEEEAIRRALTEQIAAVKPDLERLLAIVTTLDLATARARYSFWLGANPPRFINREVNELITLRQLRHPLLVWQQHHEQGQPVVPVDLLISPDIRVVTITGPNTGGKTVTLKTLGLAALMAKVGLFVPAREPVEMPWFDQVLADIGDEQSLQQSLSTFSGHIRRISRILNAISKDHKEANAPMPHTSTTLSTSAPCPLALSEAEGMPNALVLLDEVGAGTDPVEGSALAIALLQYLAAHAQLTIATTHFGELKALKYEDQRFENASVEFDESTLSPTYRLLWGIPGRSNALTIAKRLGLKSEVVEQAKTQVGGATDEVNQVIAGLEAQRRRQETKASEAQDLLQQAEHLYKEVSAKAANLQERERELRASQEVAVQQAIAQAKGEIAQVIRRLQQGTPKAQDAQQATNALNEIAQKYQPAAPTKPKIGFMPKVGDRVRISQFGQTAEVLTAPNADGELSVRFGVMKMTAKLADIESLDGQKPEQVVKSKPAPVAVTPPPQPVPAIRTSQNTIDLRGKRVADAEFILDKAISEATGPIWIIHGHGTGKLRQGVHAFLQQHSRVSHYEAAEQADGGSGVTIAHIK</sequence>
<organism evidence="10 11">
    <name type="scientific">Halotia branconii CENA392</name>
    <dbReference type="NCBI Taxonomy" id="1539056"/>
    <lineage>
        <taxon>Bacteria</taxon>
        <taxon>Bacillati</taxon>
        <taxon>Cyanobacteriota</taxon>
        <taxon>Cyanophyceae</taxon>
        <taxon>Nostocales</taxon>
        <taxon>Nodulariaceae</taxon>
        <taxon>Halotia</taxon>
    </lineage>
</organism>
<evidence type="ECO:0000256" key="4">
    <source>
        <dbReference type="ARBA" id="ARBA00022840"/>
    </source>
</evidence>
<dbReference type="PROSITE" id="PS00486">
    <property type="entry name" value="DNA_MISMATCH_REPAIR_2"/>
    <property type="match status" value="1"/>
</dbReference>
<keyword evidence="4 7" id="KW-0067">ATP-binding</keyword>
<dbReference type="SMART" id="SM00463">
    <property type="entry name" value="SMR"/>
    <property type="match status" value="1"/>
</dbReference>
<keyword evidence="5 7" id="KW-0694">RNA-binding</keyword>
<evidence type="ECO:0000256" key="1">
    <source>
        <dbReference type="ARBA" id="ARBA00022730"/>
    </source>
</evidence>
<evidence type="ECO:0000256" key="3">
    <source>
        <dbReference type="ARBA" id="ARBA00022801"/>
    </source>
</evidence>
<comment type="function">
    <text evidence="7">Endonuclease that is involved in the suppression of homologous recombination and thus may have a key role in the control of bacterial genetic diversity.</text>
</comment>
<comment type="function">
    <text evidence="7">Acts as a ribosome collision sensor, splitting the ribosome into its 2 subunits. Detects stalled/collided 70S ribosomes which it binds and splits by an ATP-hydrolysis driven conformational change. Acts upstream of the ribosome quality control system (RQC), a ribosome-associated complex that mediates the extraction of incompletely synthesized nascent chains from stalled ribosomes and their subsequent degradation. Probably generates substrates for RQC.</text>
</comment>
<keyword evidence="3 7" id="KW-0378">Hydrolase</keyword>
<dbReference type="EMBL" id="CP124543">
    <property type="protein sequence ID" value="WGV27890.1"/>
    <property type="molecule type" value="Genomic_DNA"/>
</dbReference>
<dbReference type="Gene3D" id="3.40.50.300">
    <property type="entry name" value="P-loop containing nucleotide triphosphate hydrolases"/>
    <property type="match status" value="1"/>
</dbReference>
<dbReference type="SMART" id="SM00533">
    <property type="entry name" value="MUTSd"/>
    <property type="match status" value="1"/>
</dbReference>
<keyword evidence="2 7" id="KW-0547">Nucleotide-binding</keyword>
<evidence type="ECO:0000256" key="6">
    <source>
        <dbReference type="ARBA" id="ARBA00023125"/>
    </source>
</evidence>
<keyword evidence="8" id="KW-0175">Coiled coil</keyword>
<dbReference type="SUPFAM" id="SSF52540">
    <property type="entry name" value="P-loop containing nucleoside triphosphate hydrolases"/>
    <property type="match status" value="1"/>
</dbReference>
<keyword evidence="11" id="KW-1185">Reference proteome</keyword>
<dbReference type="PROSITE" id="PS50828">
    <property type="entry name" value="SMR"/>
    <property type="match status" value="1"/>
</dbReference>
<dbReference type="SUPFAM" id="SSF160443">
    <property type="entry name" value="SMR domain-like"/>
    <property type="match status" value="1"/>
</dbReference>
<dbReference type="KEGG" id="hbq:QI031_10580"/>
<dbReference type="InterPro" id="IPR036187">
    <property type="entry name" value="DNA_mismatch_repair_MutS_sf"/>
</dbReference>
<keyword evidence="7" id="KW-0540">Nuclease</keyword>
<proteinExistence type="inferred from homology"/>
<dbReference type="SMART" id="SM00534">
    <property type="entry name" value="MUTSac"/>
    <property type="match status" value="1"/>
</dbReference>
<keyword evidence="6 7" id="KW-0238">DNA-binding</keyword>
<dbReference type="GO" id="GO:0004519">
    <property type="term" value="F:endonuclease activity"/>
    <property type="evidence" value="ECO:0007669"/>
    <property type="project" value="UniProtKB-UniRule"/>
</dbReference>
<protein>
    <recommendedName>
        <fullName evidence="7">Endonuclease MutS2</fullName>
        <ecNumber evidence="7">3.1.-.-</ecNumber>
    </recommendedName>
    <alternativeName>
        <fullName evidence="7">Ribosome-associated protein quality control-upstream factor</fullName>
        <shortName evidence="7">RQC-upstream factor</shortName>
        <shortName evidence="7">RqcU</shortName>
        <ecNumber evidence="7">3.6.4.-</ecNumber>
    </alternativeName>
</protein>
<dbReference type="Gene3D" id="3.30.1370.110">
    <property type="match status" value="1"/>
</dbReference>
<dbReference type="GO" id="GO:0005524">
    <property type="term" value="F:ATP binding"/>
    <property type="evidence" value="ECO:0007669"/>
    <property type="project" value="UniProtKB-UniRule"/>
</dbReference>
<dbReference type="InterPro" id="IPR027417">
    <property type="entry name" value="P-loop_NTPase"/>
</dbReference>
<dbReference type="GO" id="GO:0043023">
    <property type="term" value="F:ribosomal large subunit binding"/>
    <property type="evidence" value="ECO:0007669"/>
    <property type="project" value="UniProtKB-UniRule"/>
</dbReference>
<evidence type="ECO:0000256" key="7">
    <source>
        <dbReference type="HAMAP-Rule" id="MF_00092"/>
    </source>
</evidence>
<dbReference type="InterPro" id="IPR005747">
    <property type="entry name" value="MutS2"/>
</dbReference>
<dbReference type="InterPro" id="IPR045076">
    <property type="entry name" value="MutS"/>
</dbReference>
<dbReference type="SUPFAM" id="SSF48334">
    <property type="entry name" value="DNA repair protein MutS, domain III"/>
    <property type="match status" value="1"/>
</dbReference>
<evidence type="ECO:0000313" key="11">
    <source>
        <dbReference type="Proteomes" id="UP001223520"/>
    </source>
</evidence>
<evidence type="ECO:0000256" key="2">
    <source>
        <dbReference type="ARBA" id="ARBA00022741"/>
    </source>
</evidence>
<dbReference type="HAMAP" id="MF_00092">
    <property type="entry name" value="MutS2"/>
    <property type="match status" value="1"/>
</dbReference>
<dbReference type="GO" id="GO:0019843">
    <property type="term" value="F:rRNA binding"/>
    <property type="evidence" value="ECO:0007669"/>
    <property type="project" value="UniProtKB-UniRule"/>
</dbReference>
<comment type="similarity">
    <text evidence="7">Belongs to the DNA mismatch repair MutS family. MutS2 subfamily.</text>
</comment>
<dbReference type="RefSeq" id="WP_281485125.1">
    <property type="nucleotide sequence ID" value="NZ_CP124543.1"/>
</dbReference>
<evidence type="ECO:0000313" key="10">
    <source>
        <dbReference type="EMBL" id="WGV27890.1"/>
    </source>
</evidence>
<dbReference type="GO" id="GO:0140664">
    <property type="term" value="F:ATP-dependent DNA damage sensor activity"/>
    <property type="evidence" value="ECO:0007669"/>
    <property type="project" value="InterPro"/>
</dbReference>
<dbReference type="InterPro" id="IPR046893">
    <property type="entry name" value="MSSS"/>
</dbReference>
<reference evidence="10 11" key="1">
    <citation type="journal article" date="2023" name="Limnol Oceanogr Lett">
        <title>Environmental adaptations by the intertidal Antarctic cyanobacterium Halotia branconii CENA392 as revealed using long-read genome sequencing.</title>
        <authorList>
            <person name="Dextro R.B."/>
            <person name="Delbaje E."/>
            <person name="Freitas P.N.N."/>
            <person name="Geraldes V."/>
            <person name="Pinto E."/>
            <person name="Long P.F."/>
            <person name="Fiore M.F."/>
        </authorList>
    </citation>
    <scope>NUCLEOTIDE SEQUENCE [LARGE SCALE GENOMIC DNA]</scope>
    <source>
        <strain evidence="10 11">CENA392</strain>
    </source>
</reference>
<dbReference type="AlphaFoldDB" id="A0AAJ6NWH7"/>
<dbReference type="PANTHER" id="PTHR48466">
    <property type="entry name" value="OS10G0509000 PROTEIN-RELATED"/>
    <property type="match status" value="1"/>
</dbReference>
<gene>
    <name evidence="7" type="primary">mutS2</name>
    <name evidence="7" type="synonym">rqcU</name>
    <name evidence="10" type="ORF">QI031_10580</name>
</gene>
<dbReference type="GO" id="GO:0030983">
    <property type="term" value="F:mismatched DNA binding"/>
    <property type="evidence" value="ECO:0007669"/>
    <property type="project" value="InterPro"/>
</dbReference>
<feature type="binding site" evidence="7">
    <location>
        <begin position="341"/>
        <end position="348"/>
    </location>
    <ligand>
        <name>ATP</name>
        <dbReference type="ChEBI" id="CHEBI:30616"/>
    </ligand>
</feature>
<evidence type="ECO:0000256" key="8">
    <source>
        <dbReference type="SAM" id="Coils"/>
    </source>
</evidence>
<name>A0AAJ6NWH7_9CYAN</name>
<dbReference type="InterPro" id="IPR036063">
    <property type="entry name" value="Smr_dom_sf"/>
</dbReference>
<dbReference type="CDD" id="cd03280">
    <property type="entry name" value="ABC_MutS2"/>
    <property type="match status" value="1"/>
</dbReference>
<dbReference type="EC" id="3.1.-.-" evidence="7"/>
<comment type="subunit">
    <text evidence="7">Homodimer. Binds to stalled ribosomes, contacting rRNA.</text>
</comment>
<dbReference type="Pfam" id="PF01713">
    <property type="entry name" value="Smr"/>
    <property type="match status" value="1"/>
</dbReference>
<dbReference type="GO" id="GO:0072344">
    <property type="term" value="P:rescue of stalled ribosome"/>
    <property type="evidence" value="ECO:0007669"/>
    <property type="project" value="UniProtKB-UniRule"/>
</dbReference>
<evidence type="ECO:0000256" key="5">
    <source>
        <dbReference type="ARBA" id="ARBA00022884"/>
    </source>
</evidence>
<dbReference type="GO" id="GO:0016887">
    <property type="term" value="F:ATP hydrolysis activity"/>
    <property type="evidence" value="ECO:0007669"/>
    <property type="project" value="InterPro"/>
</dbReference>
<dbReference type="NCBIfam" id="TIGR01069">
    <property type="entry name" value="mutS2"/>
    <property type="match status" value="1"/>
</dbReference>
<feature type="coiled-coil region" evidence="8">
    <location>
        <begin position="562"/>
        <end position="610"/>
    </location>
</feature>
<dbReference type="PANTHER" id="PTHR48466:SF2">
    <property type="entry name" value="OS10G0509000 PROTEIN"/>
    <property type="match status" value="1"/>
</dbReference>
<dbReference type="GO" id="GO:0045910">
    <property type="term" value="P:negative regulation of DNA recombination"/>
    <property type="evidence" value="ECO:0007669"/>
    <property type="project" value="InterPro"/>
</dbReference>
<dbReference type="Proteomes" id="UP001223520">
    <property type="component" value="Chromosome"/>
</dbReference>
<dbReference type="Pfam" id="PF00488">
    <property type="entry name" value="MutS_V"/>
    <property type="match status" value="2"/>
</dbReference>
<dbReference type="EC" id="3.6.4.-" evidence="7"/>
<dbReference type="InterPro" id="IPR002625">
    <property type="entry name" value="Smr_dom"/>
</dbReference>
<accession>A0AAJ6NWH7</accession>
<dbReference type="GO" id="GO:0006298">
    <property type="term" value="P:mismatch repair"/>
    <property type="evidence" value="ECO:0007669"/>
    <property type="project" value="InterPro"/>
</dbReference>